<organism evidence="2 3">
    <name type="scientific">Pseudomonas typographi</name>
    <dbReference type="NCBI Taxonomy" id="2715964"/>
    <lineage>
        <taxon>Bacteria</taxon>
        <taxon>Pseudomonadati</taxon>
        <taxon>Pseudomonadota</taxon>
        <taxon>Gammaproteobacteria</taxon>
        <taxon>Pseudomonadales</taxon>
        <taxon>Pseudomonadaceae</taxon>
        <taxon>Pseudomonas</taxon>
    </lineage>
</organism>
<sequence length="114" mass="12690">MQKPGWILPWGALLAGAIATAPLFAQADDIKPSDCKSDQVWIKFLDNAKCYGKGDKVPDSNSRGEVALRDWKAKQLPPPEDNAQWVASGDHYLMINRENATLIEIRDKQGQEVK</sequence>
<dbReference type="Gene3D" id="3.10.450.160">
    <property type="entry name" value="inner membrane protein cigr"/>
    <property type="match status" value="1"/>
</dbReference>
<dbReference type="EMBL" id="JAAOCA010000008">
    <property type="protein sequence ID" value="MBD1598712.1"/>
    <property type="molecule type" value="Genomic_DNA"/>
</dbReference>
<reference evidence="2 3" key="1">
    <citation type="journal article" date="2020" name="Insects">
        <title>Bacteria Belonging to Pseudomonas typographi sp. nov. from the Bark Beetle Ips typographus Have Genomic Potential to Aid in the Host Ecology.</title>
        <authorList>
            <person name="Peral-Aranega E."/>
            <person name="Saati-Santamaria Z."/>
            <person name="Kolarik M."/>
            <person name="Rivas R."/>
            <person name="Garcia-Fraile P."/>
        </authorList>
    </citation>
    <scope>NUCLEOTIDE SEQUENCE [LARGE SCALE GENOMIC DNA]</scope>
    <source>
        <strain evidence="2 3">CA3A</strain>
    </source>
</reference>
<keyword evidence="3" id="KW-1185">Reference proteome</keyword>
<dbReference type="Pfam" id="PF11776">
    <property type="entry name" value="RcnB"/>
    <property type="match status" value="1"/>
</dbReference>
<proteinExistence type="predicted"/>
<feature type="chain" id="PRO_5045164704" description="Lipoprotein" evidence="1">
    <location>
        <begin position="28"/>
        <end position="114"/>
    </location>
</feature>
<evidence type="ECO:0000313" key="2">
    <source>
        <dbReference type="EMBL" id="MBD1598712.1"/>
    </source>
</evidence>
<name>A0ABR7YZV8_9PSED</name>
<dbReference type="RefSeq" id="WP_190419305.1">
    <property type="nucleotide sequence ID" value="NZ_JAAOCA010000008.1"/>
</dbReference>
<dbReference type="InterPro" id="IPR024572">
    <property type="entry name" value="RcnB"/>
</dbReference>
<evidence type="ECO:0008006" key="4">
    <source>
        <dbReference type="Google" id="ProtNLM"/>
    </source>
</evidence>
<feature type="signal peptide" evidence="1">
    <location>
        <begin position="1"/>
        <end position="27"/>
    </location>
</feature>
<keyword evidence="1" id="KW-0732">Signal</keyword>
<gene>
    <name evidence="2" type="ORF">HAQ05_08340</name>
</gene>
<protein>
    <recommendedName>
        <fullName evidence="4">Lipoprotein</fullName>
    </recommendedName>
</protein>
<evidence type="ECO:0000313" key="3">
    <source>
        <dbReference type="Proteomes" id="UP000805841"/>
    </source>
</evidence>
<comment type="caution">
    <text evidence="2">The sequence shown here is derived from an EMBL/GenBank/DDBJ whole genome shotgun (WGS) entry which is preliminary data.</text>
</comment>
<evidence type="ECO:0000256" key="1">
    <source>
        <dbReference type="SAM" id="SignalP"/>
    </source>
</evidence>
<dbReference type="Proteomes" id="UP000805841">
    <property type="component" value="Unassembled WGS sequence"/>
</dbReference>
<accession>A0ABR7YZV8</accession>